<dbReference type="GeneID" id="31014520"/>
<evidence type="ECO:0000313" key="2">
    <source>
        <dbReference type="EMBL" id="OJD38896.1"/>
    </source>
</evidence>
<dbReference type="EMBL" id="MNUE01000003">
    <property type="protein sequence ID" value="OJD38896.1"/>
    <property type="molecule type" value="Genomic_DNA"/>
</dbReference>
<dbReference type="AlphaFoldDB" id="A0A1J9REE2"/>
<keyword evidence="3" id="KW-1185">Reference proteome</keyword>
<organism evidence="2 3">
    <name type="scientific">Diplodia corticola</name>
    <dbReference type="NCBI Taxonomy" id="236234"/>
    <lineage>
        <taxon>Eukaryota</taxon>
        <taxon>Fungi</taxon>
        <taxon>Dikarya</taxon>
        <taxon>Ascomycota</taxon>
        <taxon>Pezizomycotina</taxon>
        <taxon>Dothideomycetes</taxon>
        <taxon>Dothideomycetes incertae sedis</taxon>
        <taxon>Botryosphaeriales</taxon>
        <taxon>Botryosphaeriaceae</taxon>
        <taxon>Diplodia</taxon>
    </lineage>
</organism>
<evidence type="ECO:0000313" key="3">
    <source>
        <dbReference type="Proteomes" id="UP000183809"/>
    </source>
</evidence>
<accession>A0A1J9REE2</accession>
<dbReference type="Proteomes" id="UP000183809">
    <property type="component" value="Unassembled WGS sequence"/>
</dbReference>
<sequence length="259" mass="26508">MLSILLAALALGGSSSAASTTTSGPTTTSTELSFAFPAANTGLYVPTAGVSGKVWNVTSSTTTVVFHCPSDTASASGNDTAGALCADDGDGPVQVEWSDDYWSMGFYQSVGTRDLAPRTTLAAPVTVGYEEHCAITAAKTTNSPVCTVNFTSIPSPVKTADILALDRCWEEDVAGPMSDVQQGTYNTASVDACQSSASAHPTTAYTVTRNPDYVRYWTVTVTEVAAGVTLGSSSAASDTMTVRLSAAAVVVVAIFAVAL</sequence>
<feature type="signal peptide" evidence="1">
    <location>
        <begin position="1"/>
        <end position="17"/>
    </location>
</feature>
<name>A0A1J9REE2_9PEZI</name>
<reference evidence="2 3" key="1">
    <citation type="submission" date="2016-10" db="EMBL/GenBank/DDBJ databases">
        <title>Proteomics and genomics reveal pathogen-plant mechanisms compatible with a hemibiotrophic lifestyle of Diplodia corticola.</title>
        <authorList>
            <person name="Fernandes I."/>
            <person name="De Jonge R."/>
            <person name="Van De Peer Y."/>
            <person name="Devreese B."/>
            <person name="Alves A."/>
            <person name="Esteves A.C."/>
        </authorList>
    </citation>
    <scope>NUCLEOTIDE SEQUENCE [LARGE SCALE GENOMIC DNA]</scope>
    <source>
        <strain evidence="2 3">CBS 112549</strain>
    </source>
</reference>
<feature type="chain" id="PRO_5012385436" evidence="1">
    <location>
        <begin position="18"/>
        <end position="259"/>
    </location>
</feature>
<keyword evidence="1" id="KW-0732">Signal</keyword>
<dbReference type="OrthoDB" id="3935712at2759"/>
<proteinExistence type="predicted"/>
<comment type="caution">
    <text evidence="2">The sequence shown here is derived from an EMBL/GenBank/DDBJ whole genome shotgun (WGS) entry which is preliminary data.</text>
</comment>
<protein>
    <submittedName>
        <fullName evidence="2">Uncharacterized protein</fullName>
    </submittedName>
</protein>
<evidence type="ECO:0000256" key="1">
    <source>
        <dbReference type="SAM" id="SignalP"/>
    </source>
</evidence>
<dbReference type="RefSeq" id="XP_020134507.1">
    <property type="nucleotide sequence ID" value="XM_020274259.1"/>
</dbReference>
<gene>
    <name evidence="2" type="ORF">BKCO1_300094</name>
</gene>